<evidence type="ECO:0000313" key="4">
    <source>
        <dbReference type="Proteomes" id="UP000646523"/>
    </source>
</evidence>
<accession>A0A918DK02</accession>
<dbReference type="GO" id="GO:0006310">
    <property type="term" value="P:DNA recombination"/>
    <property type="evidence" value="ECO:0007669"/>
    <property type="project" value="UniProtKB-KW"/>
</dbReference>
<feature type="compositionally biased region" description="Polar residues" evidence="2">
    <location>
        <begin position="84"/>
        <end position="99"/>
    </location>
</feature>
<evidence type="ECO:0000256" key="2">
    <source>
        <dbReference type="SAM" id="MobiDB-lite"/>
    </source>
</evidence>
<protein>
    <recommendedName>
        <fullName evidence="5">Tyr recombinase domain-containing protein</fullName>
    </recommendedName>
</protein>
<keyword evidence="1" id="KW-0233">DNA recombination</keyword>
<organism evidence="3 4">
    <name type="scientific">Nonomuraea cavernae</name>
    <dbReference type="NCBI Taxonomy" id="2045107"/>
    <lineage>
        <taxon>Bacteria</taxon>
        <taxon>Bacillati</taxon>
        <taxon>Actinomycetota</taxon>
        <taxon>Actinomycetes</taxon>
        <taxon>Streptosporangiales</taxon>
        <taxon>Streptosporangiaceae</taxon>
        <taxon>Nonomuraea</taxon>
    </lineage>
</organism>
<dbReference type="InterPro" id="IPR013762">
    <property type="entry name" value="Integrase-like_cat_sf"/>
</dbReference>
<dbReference type="Gene3D" id="1.10.443.10">
    <property type="entry name" value="Intergrase catalytic core"/>
    <property type="match status" value="1"/>
</dbReference>
<reference evidence="3" key="1">
    <citation type="journal article" date="2014" name="Int. J. Syst. Evol. Microbiol.">
        <title>Complete genome sequence of Corynebacterium casei LMG S-19264T (=DSM 44701T), isolated from a smear-ripened cheese.</title>
        <authorList>
            <consortium name="US DOE Joint Genome Institute (JGI-PGF)"/>
            <person name="Walter F."/>
            <person name="Albersmeier A."/>
            <person name="Kalinowski J."/>
            <person name="Ruckert C."/>
        </authorList>
    </citation>
    <scope>NUCLEOTIDE SEQUENCE</scope>
    <source>
        <strain evidence="3">CGMCC 4.7368</strain>
    </source>
</reference>
<reference evidence="3" key="2">
    <citation type="submission" date="2020-09" db="EMBL/GenBank/DDBJ databases">
        <authorList>
            <person name="Sun Q."/>
            <person name="Zhou Y."/>
        </authorList>
    </citation>
    <scope>NUCLEOTIDE SEQUENCE</scope>
    <source>
        <strain evidence="3">CGMCC 4.7368</strain>
    </source>
</reference>
<dbReference type="InterPro" id="IPR011010">
    <property type="entry name" value="DNA_brk_join_enz"/>
</dbReference>
<dbReference type="GO" id="GO:0003677">
    <property type="term" value="F:DNA binding"/>
    <property type="evidence" value="ECO:0007669"/>
    <property type="project" value="InterPro"/>
</dbReference>
<evidence type="ECO:0008006" key="5">
    <source>
        <dbReference type="Google" id="ProtNLM"/>
    </source>
</evidence>
<feature type="region of interest" description="Disordered" evidence="2">
    <location>
        <begin position="77"/>
        <end position="99"/>
    </location>
</feature>
<name>A0A918DK02_9ACTN</name>
<comment type="caution">
    <text evidence="3">The sequence shown here is derived from an EMBL/GenBank/DDBJ whole genome shotgun (WGS) entry which is preliminary data.</text>
</comment>
<dbReference type="AlphaFoldDB" id="A0A918DK02"/>
<sequence>MSPDGGYSAKRRPYLREHMDTYVQSEPGSLMFLGAKGGPIRRSGFNARTRWVDVVTEMGLPGLHFHDLRHTGNMLAGPSPARASRTSWRAWDTTTSEPP</sequence>
<gene>
    <name evidence="3" type="ORF">GCM10012289_27070</name>
</gene>
<proteinExistence type="predicted"/>
<keyword evidence="4" id="KW-1185">Reference proteome</keyword>
<dbReference type="SUPFAM" id="SSF56349">
    <property type="entry name" value="DNA breaking-rejoining enzymes"/>
    <property type="match status" value="1"/>
</dbReference>
<evidence type="ECO:0000313" key="3">
    <source>
        <dbReference type="EMBL" id="GGO68397.1"/>
    </source>
</evidence>
<dbReference type="EMBL" id="BMNH01000006">
    <property type="protein sequence ID" value="GGO68397.1"/>
    <property type="molecule type" value="Genomic_DNA"/>
</dbReference>
<dbReference type="Proteomes" id="UP000646523">
    <property type="component" value="Unassembled WGS sequence"/>
</dbReference>
<evidence type="ECO:0000256" key="1">
    <source>
        <dbReference type="ARBA" id="ARBA00023172"/>
    </source>
</evidence>
<dbReference type="GO" id="GO:0015074">
    <property type="term" value="P:DNA integration"/>
    <property type="evidence" value="ECO:0007669"/>
    <property type="project" value="InterPro"/>
</dbReference>